<dbReference type="GO" id="GO:0000428">
    <property type="term" value="C:DNA-directed RNA polymerase complex"/>
    <property type="evidence" value="ECO:0007669"/>
    <property type="project" value="UniProtKB-KW"/>
</dbReference>
<evidence type="ECO:0000256" key="2">
    <source>
        <dbReference type="ARBA" id="ARBA00022478"/>
    </source>
</evidence>
<keyword evidence="10 13" id="KW-0804">Transcription</keyword>
<dbReference type="Gene3D" id="2.40.40.20">
    <property type="match status" value="1"/>
</dbReference>
<dbReference type="EMBL" id="DUGC01000071">
    <property type="protein sequence ID" value="HIH09928.1"/>
    <property type="molecule type" value="Genomic_DNA"/>
</dbReference>
<evidence type="ECO:0000256" key="8">
    <source>
        <dbReference type="ARBA" id="ARBA00022842"/>
    </source>
</evidence>
<dbReference type="InterPro" id="IPR042102">
    <property type="entry name" value="RNA_pol_Rpb1_3_sf"/>
</dbReference>
<evidence type="ECO:0000256" key="1">
    <source>
        <dbReference type="ARBA" id="ARBA00006460"/>
    </source>
</evidence>
<dbReference type="InterPro" id="IPR045867">
    <property type="entry name" value="DNA-dir_RpoC_beta_prime"/>
</dbReference>
<dbReference type="InterPro" id="IPR007083">
    <property type="entry name" value="RNA_pol_Rpb1_4"/>
</dbReference>
<dbReference type="NCBIfam" id="TIGR02390">
    <property type="entry name" value="RNA_pol_rpoA1"/>
    <property type="match status" value="1"/>
</dbReference>
<dbReference type="InterPro" id="IPR006592">
    <property type="entry name" value="RNA_pol_N"/>
</dbReference>
<keyword evidence="4 13" id="KW-0808">Transferase</keyword>
<dbReference type="SUPFAM" id="SSF64484">
    <property type="entry name" value="beta and beta-prime subunits of DNA dependent RNA-polymerase"/>
    <property type="match status" value="1"/>
</dbReference>
<dbReference type="InterPro" id="IPR038120">
    <property type="entry name" value="Rpb1_funnel_sf"/>
</dbReference>
<reference evidence="16" key="1">
    <citation type="journal article" date="2020" name="bioRxiv">
        <title>A rank-normalized archaeal taxonomy based on genome phylogeny resolves widespread incomplete and uneven classifications.</title>
        <authorList>
            <person name="Rinke C."/>
            <person name="Chuvochina M."/>
            <person name="Mussig A.J."/>
            <person name="Chaumeil P.-A."/>
            <person name="Waite D.W."/>
            <person name="Whitman W.B."/>
            <person name="Parks D.H."/>
            <person name="Hugenholtz P."/>
        </authorList>
    </citation>
    <scope>NUCLEOTIDE SEQUENCE [LARGE SCALE GENOMIC DNA]</scope>
</reference>
<comment type="caution">
    <text evidence="15">The sequence shown here is derived from an EMBL/GenBank/DDBJ whole genome shotgun (WGS) entry which is preliminary data.</text>
</comment>
<dbReference type="Pfam" id="PF04983">
    <property type="entry name" value="RNA_pol_Rpb1_3"/>
    <property type="match status" value="1"/>
</dbReference>
<evidence type="ECO:0000256" key="4">
    <source>
        <dbReference type="ARBA" id="ARBA00022679"/>
    </source>
</evidence>
<dbReference type="Gene3D" id="6.10.250.2940">
    <property type="match status" value="1"/>
</dbReference>
<dbReference type="Gene3D" id="1.10.274.100">
    <property type="entry name" value="RNA polymerase Rpb1, domain 3"/>
    <property type="match status" value="1"/>
</dbReference>
<evidence type="ECO:0000256" key="12">
    <source>
        <dbReference type="ARBA" id="ARBA00053389"/>
    </source>
</evidence>
<dbReference type="GO" id="GO:0008270">
    <property type="term" value="F:zinc ion binding"/>
    <property type="evidence" value="ECO:0007669"/>
    <property type="project" value="InterPro"/>
</dbReference>
<dbReference type="InterPro" id="IPR007080">
    <property type="entry name" value="RNA_pol_Rpb1_1"/>
</dbReference>
<dbReference type="InterPro" id="IPR000722">
    <property type="entry name" value="RNA_pol_asu"/>
</dbReference>
<dbReference type="FunFam" id="2.40.40.20:FF:000019">
    <property type="entry name" value="DNA-directed RNA polymerase II subunit RPB1"/>
    <property type="match status" value="1"/>
</dbReference>
<dbReference type="InterPro" id="IPR012758">
    <property type="entry name" value="RPO1N"/>
</dbReference>
<keyword evidence="3" id="KW-0963">Cytoplasm</keyword>
<name>A0A7J4IWW4_9ARCH</name>
<dbReference type="Proteomes" id="UP000565078">
    <property type="component" value="Unassembled WGS sequence"/>
</dbReference>
<dbReference type="Gene3D" id="1.10.132.30">
    <property type="match status" value="1"/>
</dbReference>
<proteinExistence type="inferred from homology"/>
<accession>A0A7J4IWW4</accession>
<keyword evidence="7" id="KW-0862">Zinc</keyword>
<comment type="function">
    <text evidence="13">DNA-dependent RNA polymerase catalyzes the transcription of DNA into RNA using the four ribonucleoside triphosphates as substrates.</text>
</comment>
<evidence type="ECO:0000313" key="16">
    <source>
        <dbReference type="Proteomes" id="UP000565078"/>
    </source>
</evidence>
<dbReference type="InterPro" id="IPR007081">
    <property type="entry name" value="RNA_pol_Rpb1_5"/>
</dbReference>
<feature type="domain" description="RNA polymerase N-terminal" evidence="14">
    <location>
        <begin position="193"/>
        <end position="492"/>
    </location>
</feature>
<dbReference type="Pfam" id="PF05000">
    <property type="entry name" value="RNA_pol_Rpb1_4"/>
    <property type="match status" value="1"/>
</dbReference>
<evidence type="ECO:0000256" key="9">
    <source>
        <dbReference type="ARBA" id="ARBA00023125"/>
    </source>
</evidence>
<dbReference type="Pfam" id="PF00623">
    <property type="entry name" value="RNA_pol_Rpb1_2"/>
    <property type="match status" value="1"/>
</dbReference>
<dbReference type="PANTHER" id="PTHR19376:SF32">
    <property type="entry name" value="DNA-DIRECTED RNA POLYMERASE III SUBUNIT RPC1"/>
    <property type="match status" value="1"/>
</dbReference>
<gene>
    <name evidence="15" type="ORF">HA254_04645</name>
</gene>
<keyword evidence="2 13" id="KW-0240">DNA-directed RNA polymerase</keyword>
<comment type="function">
    <text evidence="12">DNA-dependent RNA polymerase (RNAP) catalyzes the transcription of DNA into RNA using the four ribonucleoside triphosphates as substrates. Forms the clamp head domain.</text>
</comment>
<evidence type="ECO:0000256" key="7">
    <source>
        <dbReference type="ARBA" id="ARBA00022833"/>
    </source>
</evidence>
<evidence type="ECO:0000259" key="14">
    <source>
        <dbReference type="SMART" id="SM00663"/>
    </source>
</evidence>
<evidence type="ECO:0000256" key="5">
    <source>
        <dbReference type="ARBA" id="ARBA00022695"/>
    </source>
</evidence>
<keyword evidence="5 13" id="KW-0548">Nucleotidyltransferase</keyword>
<organism evidence="15 16">
    <name type="scientific">Candidatus Iainarchaeum sp</name>
    <dbReference type="NCBI Taxonomy" id="3101447"/>
    <lineage>
        <taxon>Archaea</taxon>
        <taxon>Candidatus Iainarchaeota</taxon>
        <taxon>Candidatus Iainarchaeia</taxon>
        <taxon>Candidatus Iainarchaeales</taxon>
        <taxon>Candidatus Iainarchaeaceae</taxon>
        <taxon>Candidatus Iainarchaeum</taxon>
    </lineage>
</organism>
<dbReference type="EC" id="2.7.7.6" evidence="13"/>
<dbReference type="Gene3D" id="3.30.1490.180">
    <property type="entry name" value="RNA polymerase ii"/>
    <property type="match status" value="1"/>
</dbReference>
<evidence type="ECO:0000313" key="15">
    <source>
        <dbReference type="EMBL" id="HIH09928.1"/>
    </source>
</evidence>
<dbReference type="GO" id="GO:0003677">
    <property type="term" value="F:DNA binding"/>
    <property type="evidence" value="ECO:0007669"/>
    <property type="project" value="UniProtKB-KW"/>
</dbReference>
<evidence type="ECO:0000256" key="11">
    <source>
        <dbReference type="ARBA" id="ARBA00048552"/>
    </source>
</evidence>
<dbReference type="Gene3D" id="6.20.50.80">
    <property type="match status" value="1"/>
</dbReference>
<protein>
    <recommendedName>
        <fullName evidence="13">DNA-directed RNA polymerase subunit</fullName>
        <ecNumber evidence="13">2.7.7.6</ecNumber>
    </recommendedName>
</protein>
<dbReference type="InterPro" id="IPR007066">
    <property type="entry name" value="RNA_pol_Rpb1_3"/>
</dbReference>
<keyword evidence="6" id="KW-0479">Metal-binding</keyword>
<sequence>MMKRIKGIEFRILSPEQIRKMSAIEIKSPETYDKDGFPMEGGLMDNHLGVINPGLRCKTCGNTMKRCPGHFGHIELVRPVCHSEFGKKLENLMQATCQACGRISIPDDKLEQLRVYIDDPTLDIPKKILARTKKSKKCVHCSQERRMVVLDKPTNFYIDKDRIYPTEIREWMEKVPDKDLEFFGYEKGKLRPEWFVMTALQVPPINLRPSITLESGIKSEDDLTHKLVDIIRINMRLKDNIDAGAPQLIIEDLWDLLQYHVTTYFNNNTAGVPPAKHRSGRALRTLVQRLQGKKGRFRYNLTGKRVNFAARSIITPDPMISINELGVPAEIADNMTVPEVVTKNNLEECRELINKGRVVYVARPDGMRKKVTDVTKEEIVKELDAGYRVDRKLKNGDIVLFNRQPSLHRLSMMAHRARIMTDKTFRLNPIVCKPYNADFDGDEMNMHVPQTPEGITEASELMLVEKQIISPRYGAPVIILDEDGVSGCFILTMKQTVLTKEQAFRFFQIMGLEDIPKPDLGKGKYSGKLIFSQLLPKDLNMEYKTRFYQHVKNMDPNHPALKDPYEGDLIVKIENGNLKSGVIDSMSLGEGKGKLVDALARDYPHSVLTNFYDKISKIVSSFIAEVGMTVSLEEYTPSGKVLKVREKAVEEMREITNEHVKKFHKGNLETLPGRTYQESFEIAMMRTAAAAKEKIQKQILKETVESVLAEKPSFNSNVMILSGSRGSILNLTNLSGMWGQASVREGRPRRGFRNRLIALNRRGDVGIDAGGFVYHNFMEGMKSKEYFYHTMGGRQGEVDTGVSTKVSGYLYRRLANSLKDLVVDNDGTVRSAARNIVQYKYGEDGVFPEKSFKGKSISVKRELEKMNSEK</sequence>
<evidence type="ECO:0000256" key="3">
    <source>
        <dbReference type="ARBA" id="ARBA00022490"/>
    </source>
</evidence>
<dbReference type="NCBIfam" id="NF006336">
    <property type="entry name" value="PRK08566.1"/>
    <property type="match status" value="1"/>
</dbReference>
<dbReference type="SMART" id="SM00663">
    <property type="entry name" value="RPOLA_N"/>
    <property type="match status" value="1"/>
</dbReference>
<dbReference type="Gene3D" id="4.10.860.120">
    <property type="entry name" value="RNA polymerase II, clamp domain"/>
    <property type="match status" value="2"/>
</dbReference>
<keyword evidence="8" id="KW-0460">Magnesium</keyword>
<dbReference type="Pfam" id="PF04997">
    <property type="entry name" value="RNA_pol_Rpb1_1"/>
    <property type="match status" value="1"/>
</dbReference>
<dbReference type="InterPro" id="IPR044893">
    <property type="entry name" value="RNA_pol_Rpb1_clamp_domain"/>
</dbReference>
<comment type="catalytic activity">
    <reaction evidence="11 13">
        <text>RNA(n) + a ribonucleoside 5'-triphosphate = RNA(n+1) + diphosphate</text>
        <dbReference type="Rhea" id="RHEA:21248"/>
        <dbReference type="Rhea" id="RHEA-COMP:14527"/>
        <dbReference type="Rhea" id="RHEA-COMP:17342"/>
        <dbReference type="ChEBI" id="CHEBI:33019"/>
        <dbReference type="ChEBI" id="CHEBI:61557"/>
        <dbReference type="ChEBI" id="CHEBI:140395"/>
        <dbReference type="EC" id="2.7.7.6"/>
    </reaction>
</comment>
<evidence type="ECO:0000256" key="13">
    <source>
        <dbReference type="RuleBase" id="RU004279"/>
    </source>
</evidence>
<dbReference type="PANTHER" id="PTHR19376">
    <property type="entry name" value="DNA-DIRECTED RNA POLYMERASE"/>
    <property type="match status" value="1"/>
</dbReference>
<dbReference type="GO" id="GO:0003899">
    <property type="term" value="F:DNA-directed RNA polymerase activity"/>
    <property type="evidence" value="ECO:0007669"/>
    <property type="project" value="UniProtKB-EC"/>
</dbReference>
<evidence type="ECO:0000256" key="10">
    <source>
        <dbReference type="ARBA" id="ARBA00023163"/>
    </source>
</evidence>
<dbReference type="AlphaFoldDB" id="A0A7J4IWW4"/>
<evidence type="ECO:0000256" key="6">
    <source>
        <dbReference type="ARBA" id="ARBA00022723"/>
    </source>
</evidence>
<keyword evidence="9" id="KW-0238">DNA-binding</keyword>
<dbReference type="Pfam" id="PF04998">
    <property type="entry name" value="RNA_pol_Rpb1_5"/>
    <property type="match status" value="1"/>
</dbReference>
<dbReference type="GO" id="GO:0006351">
    <property type="term" value="P:DNA-templated transcription"/>
    <property type="evidence" value="ECO:0007669"/>
    <property type="project" value="InterPro"/>
</dbReference>
<comment type="similarity">
    <text evidence="1 13">Belongs to the RNA polymerase beta' chain family.</text>
</comment>